<evidence type="ECO:0000256" key="5">
    <source>
        <dbReference type="PROSITE-ProRule" id="PRU00533"/>
    </source>
</evidence>
<dbReference type="GO" id="GO:0009372">
    <property type="term" value="P:quorum sensing"/>
    <property type="evidence" value="ECO:0007669"/>
    <property type="project" value="UniProtKB-UniRule"/>
</dbReference>
<dbReference type="GO" id="GO:0007165">
    <property type="term" value="P:signal transduction"/>
    <property type="evidence" value="ECO:0007669"/>
    <property type="project" value="TreeGrafter"/>
</dbReference>
<evidence type="ECO:0000256" key="3">
    <source>
        <dbReference type="ARBA" id="ARBA00022691"/>
    </source>
</evidence>
<dbReference type="RefSeq" id="WP_097803507.1">
    <property type="nucleotide sequence ID" value="NZ_FXYH01000003.1"/>
</dbReference>
<name>A0A238K519_9RHOB</name>
<dbReference type="AlphaFoldDB" id="A0A238K519"/>
<keyword evidence="3 6" id="KW-0949">S-adenosyl-L-methionine</keyword>
<comment type="catalytic activity">
    <reaction evidence="6">
        <text>a fatty acyl-[ACP] + S-adenosyl-L-methionine = an N-acyl-L-homoserine lactone + S-methyl-5'-thioadenosine + holo-[ACP] + H(+)</text>
        <dbReference type="Rhea" id="RHEA:10096"/>
        <dbReference type="Rhea" id="RHEA-COMP:9685"/>
        <dbReference type="Rhea" id="RHEA-COMP:14125"/>
        <dbReference type="ChEBI" id="CHEBI:15378"/>
        <dbReference type="ChEBI" id="CHEBI:17509"/>
        <dbReference type="ChEBI" id="CHEBI:55474"/>
        <dbReference type="ChEBI" id="CHEBI:59789"/>
        <dbReference type="ChEBI" id="CHEBI:64479"/>
        <dbReference type="ChEBI" id="CHEBI:138651"/>
        <dbReference type="EC" id="2.3.1.184"/>
    </reaction>
</comment>
<dbReference type="PROSITE" id="PS51187">
    <property type="entry name" value="AUTOINDUCER_SYNTH_2"/>
    <property type="match status" value="1"/>
</dbReference>
<evidence type="ECO:0000256" key="4">
    <source>
        <dbReference type="ARBA" id="ARBA00022929"/>
    </source>
</evidence>
<keyword evidence="4 5" id="KW-0071">Autoinducer synthesis</keyword>
<protein>
    <recommendedName>
        <fullName evidence="6">Acyl-homoserine-lactone synthase</fullName>
        <ecNumber evidence="6">2.3.1.184</ecNumber>
    </recommendedName>
    <alternativeName>
        <fullName evidence="6">Autoinducer synthesis protein</fullName>
    </alternativeName>
</protein>
<dbReference type="PANTHER" id="PTHR39322">
    <property type="entry name" value="ACYL-HOMOSERINE-LACTONE SYNTHASE"/>
    <property type="match status" value="1"/>
</dbReference>
<dbReference type="OrthoDB" id="6169313at2"/>
<dbReference type="EC" id="2.3.1.184" evidence="6"/>
<dbReference type="PRINTS" id="PR01549">
    <property type="entry name" value="AUTOINDCRSYN"/>
</dbReference>
<keyword evidence="8" id="KW-1185">Reference proteome</keyword>
<comment type="similarity">
    <text evidence="5 6">Belongs to the autoinducer synthase family.</text>
</comment>
<dbReference type="Gene3D" id="3.40.630.30">
    <property type="match status" value="1"/>
</dbReference>
<reference evidence="7 8" key="1">
    <citation type="submission" date="2017-05" db="EMBL/GenBank/DDBJ databases">
        <authorList>
            <person name="Song R."/>
            <person name="Chenine A.L."/>
            <person name="Ruprecht R.M."/>
        </authorList>
    </citation>
    <scope>NUCLEOTIDE SEQUENCE [LARGE SCALE GENOMIC DNA]</scope>
    <source>
        <strain evidence="7 8">CECT 8663</strain>
    </source>
</reference>
<dbReference type="GO" id="GO:0061579">
    <property type="term" value="F:N-acyl homoserine lactone synthase activity"/>
    <property type="evidence" value="ECO:0007669"/>
    <property type="project" value="UniProtKB-UniRule"/>
</dbReference>
<dbReference type="SUPFAM" id="SSF55729">
    <property type="entry name" value="Acyl-CoA N-acyltransferases (Nat)"/>
    <property type="match status" value="1"/>
</dbReference>
<proteinExistence type="inferred from homology"/>
<dbReference type="Pfam" id="PF00765">
    <property type="entry name" value="Autoind_synth"/>
    <property type="match status" value="1"/>
</dbReference>
<evidence type="ECO:0000256" key="6">
    <source>
        <dbReference type="RuleBase" id="RU361135"/>
    </source>
</evidence>
<gene>
    <name evidence="7" type="primary">bjaI</name>
    <name evidence="7" type="ORF">PEV8663_00965</name>
</gene>
<organism evidence="7 8">
    <name type="scientific">Pelagimonas varians</name>
    <dbReference type="NCBI Taxonomy" id="696760"/>
    <lineage>
        <taxon>Bacteria</taxon>
        <taxon>Pseudomonadati</taxon>
        <taxon>Pseudomonadota</taxon>
        <taxon>Alphaproteobacteria</taxon>
        <taxon>Rhodobacterales</taxon>
        <taxon>Roseobacteraceae</taxon>
        <taxon>Pelagimonas</taxon>
    </lineage>
</organism>
<dbReference type="PANTHER" id="PTHR39322:SF1">
    <property type="entry name" value="ISOVALERYL-HOMOSERINE LACTONE SYNTHASE"/>
    <property type="match status" value="1"/>
</dbReference>
<dbReference type="InterPro" id="IPR001690">
    <property type="entry name" value="Autoind_synthase"/>
</dbReference>
<evidence type="ECO:0000256" key="1">
    <source>
        <dbReference type="ARBA" id="ARBA00022654"/>
    </source>
</evidence>
<keyword evidence="1 5" id="KW-0673">Quorum sensing</keyword>
<keyword evidence="2 6" id="KW-0808">Transferase</keyword>
<sequence length="221" mass="24866">MIRYIYAEDLHNFPKLARTMFQDRAMQFKTRHDWDVTVDQDGFERDEYDRENPLYIIWENADGSHGGSLRLMPTVGKTMVNDHFLNLTDGVRIESPLIWECTRFCLAKGARPGVAAALMLAGGEVMKEFGVDHFVGVIFAHMVRVFRRIGSTPEVLGTEGEGREAISVAIWEFTEETQAAVAKAAGVTPELSKRWFELSFGTPARMDSMPNPFLAFADQAA</sequence>
<evidence type="ECO:0000256" key="2">
    <source>
        <dbReference type="ARBA" id="ARBA00022679"/>
    </source>
</evidence>
<dbReference type="Proteomes" id="UP000220836">
    <property type="component" value="Unassembled WGS sequence"/>
</dbReference>
<dbReference type="InterPro" id="IPR016181">
    <property type="entry name" value="Acyl_CoA_acyltransferase"/>
</dbReference>
<evidence type="ECO:0000313" key="7">
    <source>
        <dbReference type="EMBL" id="SMX37192.1"/>
    </source>
</evidence>
<evidence type="ECO:0000313" key="8">
    <source>
        <dbReference type="Proteomes" id="UP000220836"/>
    </source>
</evidence>
<keyword evidence="7" id="KW-0012">Acyltransferase</keyword>
<accession>A0A238K519</accession>
<dbReference type="EMBL" id="FXYH01000003">
    <property type="protein sequence ID" value="SMX37192.1"/>
    <property type="molecule type" value="Genomic_DNA"/>
</dbReference>